<keyword evidence="3" id="KW-1185">Reference proteome</keyword>
<evidence type="ECO:0000313" key="3">
    <source>
        <dbReference type="Proteomes" id="UP001139409"/>
    </source>
</evidence>
<dbReference type="CDD" id="cd03801">
    <property type="entry name" value="GT4_PimA-like"/>
    <property type="match status" value="1"/>
</dbReference>
<name>A0A9X1L2M7_9BACT</name>
<accession>A0A9X1L2M7</accession>
<evidence type="ECO:0000259" key="1">
    <source>
        <dbReference type="Pfam" id="PF00534"/>
    </source>
</evidence>
<gene>
    <name evidence="2" type="ORF">LDX50_26040</name>
</gene>
<organism evidence="2 3">
    <name type="scientific">Fulvivirga sedimenti</name>
    <dbReference type="NCBI Taxonomy" id="2879465"/>
    <lineage>
        <taxon>Bacteria</taxon>
        <taxon>Pseudomonadati</taxon>
        <taxon>Bacteroidota</taxon>
        <taxon>Cytophagia</taxon>
        <taxon>Cytophagales</taxon>
        <taxon>Fulvivirgaceae</taxon>
        <taxon>Fulvivirga</taxon>
    </lineage>
</organism>
<dbReference type="EMBL" id="JAIXNE010000006">
    <property type="protein sequence ID" value="MCA6078361.1"/>
    <property type="molecule type" value="Genomic_DNA"/>
</dbReference>
<dbReference type="InterPro" id="IPR001296">
    <property type="entry name" value="Glyco_trans_1"/>
</dbReference>
<dbReference type="RefSeq" id="WP_225699568.1">
    <property type="nucleotide sequence ID" value="NZ_JAIXNE010000006.1"/>
</dbReference>
<dbReference type="PANTHER" id="PTHR12526:SF638">
    <property type="entry name" value="SPORE COAT PROTEIN SA"/>
    <property type="match status" value="1"/>
</dbReference>
<protein>
    <submittedName>
        <fullName evidence="2">Glycosyltransferase family 4 protein</fullName>
    </submittedName>
</protein>
<dbReference type="PANTHER" id="PTHR12526">
    <property type="entry name" value="GLYCOSYLTRANSFERASE"/>
    <property type="match status" value="1"/>
</dbReference>
<dbReference type="SUPFAM" id="SSF53756">
    <property type="entry name" value="UDP-Glycosyltransferase/glycogen phosphorylase"/>
    <property type="match status" value="1"/>
</dbReference>
<dbReference type="Pfam" id="PF00534">
    <property type="entry name" value="Glycos_transf_1"/>
    <property type="match status" value="1"/>
</dbReference>
<sequence>MDNSSIFISKAVKENIESTHHTTNTLCLPNSLPIKKIDGSQATELLKKYSIDQEFKILIPGRFHFKKGHLQFLDEFAEFLNALKLQPYEVALIFAGDGPERTAIEEKIHKLNINPYVYLLGEIPHDTLLSLHKNCNLVVIPSLREGFGNVAIEGLMQRSVMLTSGVDGLGEIIEDGRNGFTYDVHVKGAASKKLIYLYQNRKIDLIDKESLYTDFLSKYTLGSQMEQILTHLKKFEDKE</sequence>
<evidence type="ECO:0000313" key="2">
    <source>
        <dbReference type="EMBL" id="MCA6078361.1"/>
    </source>
</evidence>
<comment type="caution">
    <text evidence="2">The sequence shown here is derived from an EMBL/GenBank/DDBJ whole genome shotgun (WGS) entry which is preliminary data.</text>
</comment>
<dbReference type="Gene3D" id="3.40.50.2000">
    <property type="entry name" value="Glycogen Phosphorylase B"/>
    <property type="match status" value="2"/>
</dbReference>
<reference evidence="2" key="1">
    <citation type="submission" date="2021-09" db="EMBL/GenBank/DDBJ databases">
        <title>Fulvivirga sp. isolated from coastal sediment.</title>
        <authorList>
            <person name="Yu H."/>
        </authorList>
    </citation>
    <scope>NUCLEOTIDE SEQUENCE</scope>
    <source>
        <strain evidence="2">1062</strain>
    </source>
</reference>
<proteinExistence type="predicted"/>
<dbReference type="GO" id="GO:0016757">
    <property type="term" value="F:glycosyltransferase activity"/>
    <property type="evidence" value="ECO:0007669"/>
    <property type="project" value="InterPro"/>
</dbReference>
<dbReference type="Proteomes" id="UP001139409">
    <property type="component" value="Unassembled WGS sequence"/>
</dbReference>
<dbReference type="AlphaFoldDB" id="A0A9X1L2M7"/>
<feature type="domain" description="Glycosyl transferase family 1" evidence="1">
    <location>
        <begin position="47"/>
        <end position="202"/>
    </location>
</feature>